<accession>A0ACC2GXA7</accession>
<keyword evidence="2" id="KW-1185">Reference proteome</keyword>
<proteinExistence type="predicted"/>
<gene>
    <name evidence="1" type="ORF">DPEC_G00100560</name>
</gene>
<organism evidence="1 2">
    <name type="scientific">Dallia pectoralis</name>
    <name type="common">Alaska blackfish</name>
    <dbReference type="NCBI Taxonomy" id="75939"/>
    <lineage>
        <taxon>Eukaryota</taxon>
        <taxon>Metazoa</taxon>
        <taxon>Chordata</taxon>
        <taxon>Craniata</taxon>
        <taxon>Vertebrata</taxon>
        <taxon>Euteleostomi</taxon>
        <taxon>Actinopterygii</taxon>
        <taxon>Neopterygii</taxon>
        <taxon>Teleostei</taxon>
        <taxon>Protacanthopterygii</taxon>
        <taxon>Esociformes</taxon>
        <taxon>Umbridae</taxon>
        <taxon>Dallia</taxon>
    </lineage>
</organism>
<sequence length="104" mass="11400">MRRELSILSASTDPARGPEETDNLGTENRFAGPDASSYWPRQSGRGNRKCARDREPGWTPRRDGVSGADCSNHRDYLAANEDTALRVEVTLFVSFGLFLTPGAA</sequence>
<reference evidence="1" key="1">
    <citation type="submission" date="2021-05" db="EMBL/GenBank/DDBJ databases">
        <authorList>
            <person name="Pan Q."/>
            <person name="Jouanno E."/>
            <person name="Zahm M."/>
            <person name="Klopp C."/>
            <person name="Cabau C."/>
            <person name="Louis A."/>
            <person name="Berthelot C."/>
            <person name="Parey E."/>
            <person name="Roest Crollius H."/>
            <person name="Montfort J."/>
            <person name="Robinson-Rechavi M."/>
            <person name="Bouchez O."/>
            <person name="Lampietro C."/>
            <person name="Lopez Roques C."/>
            <person name="Donnadieu C."/>
            <person name="Postlethwait J."/>
            <person name="Bobe J."/>
            <person name="Dillon D."/>
            <person name="Chandos A."/>
            <person name="von Hippel F."/>
            <person name="Guiguen Y."/>
        </authorList>
    </citation>
    <scope>NUCLEOTIDE SEQUENCE</scope>
    <source>
        <strain evidence="1">YG-Jan2019</strain>
    </source>
</reference>
<dbReference type="Proteomes" id="UP001157502">
    <property type="component" value="Chromosome 8"/>
</dbReference>
<dbReference type="EMBL" id="CM055735">
    <property type="protein sequence ID" value="KAJ8008035.1"/>
    <property type="molecule type" value="Genomic_DNA"/>
</dbReference>
<evidence type="ECO:0000313" key="1">
    <source>
        <dbReference type="EMBL" id="KAJ8008035.1"/>
    </source>
</evidence>
<comment type="caution">
    <text evidence="1">The sequence shown here is derived from an EMBL/GenBank/DDBJ whole genome shotgun (WGS) entry which is preliminary data.</text>
</comment>
<protein>
    <submittedName>
        <fullName evidence="1">Uncharacterized protein</fullName>
    </submittedName>
</protein>
<evidence type="ECO:0000313" key="2">
    <source>
        <dbReference type="Proteomes" id="UP001157502"/>
    </source>
</evidence>
<name>A0ACC2GXA7_DALPE</name>